<dbReference type="RefSeq" id="WP_008709043.1">
    <property type="nucleotide sequence ID" value="NZ_ANOG01001081.1"/>
</dbReference>
<dbReference type="Pfam" id="PF01261">
    <property type="entry name" value="AP_endonuc_2"/>
    <property type="match status" value="1"/>
</dbReference>
<dbReference type="EMBL" id="ANOG01001081">
    <property type="protein sequence ID" value="EMI15483.1"/>
    <property type="molecule type" value="Genomic_DNA"/>
</dbReference>
<dbReference type="AlphaFoldDB" id="M5R7L8"/>
<dbReference type="GO" id="GO:0016853">
    <property type="term" value="F:isomerase activity"/>
    <property type="evidence" value="ECO:0007669"/>
    <property type="project" value="UniProtKB-KW"/>
</dbReference>
<dbReference type="PANTHER" id="PTHR12110:SF48">
    <property type="entry name" value="BLL3656 PROTEIN"/>
    <property type="match status" value="1"/>
</dbReference>
<name>M5R7L8_9BACT</name>
<gene>
    <name evidence="2" type="ORF">RMSM_07584</name>
</gene>
<dbReference type="PROSITE" id="PS51318">
    <property type="entry name" value="TAT"/>
    <property type="match status" value="1"/>
</dbReference>
<protein>
    <submittedName>
        <fullName evidence="2">Xylose isomerase domain-containing protein</fullName>
    </submittedName>
</protein>
<keyword evidence="2" id="KW-0413">Isomerase</keyword>
<sequence>MTPAPLHSFHFPTCELIAAMTDRREFIGLVSASAVGLAMTGNSEAASAAEVDFTNKKSPVRFALNMSTLRGHNLTITQQIEVAAKAGYDGVEPWIRDLEAYVKKGGNVADLRKQIEDAGMTVDSAIGFAQWINDDAEQRKAGLEVARRDMELIRSIGGAMIAAPPIGAHQKDAISPPLPVIAQRYRALLEVGDEIGVTPQLELWGFSPTISKLGELVYVATAAEHPKACVLPDFYHIYKGGSDFAGLGMIEASRMHCFHINDYPSEPSQRDISDKDRVFPGDGVCPLVPTIRQLLDNGFRGTFSLELFNPEYWKRDALEVAREGLEKSKRVVADAIAQA</sequence>
<dbReference type="SUPFAM" id="SSF51658">
    <property type="entry name" value="Xylose isomerase-like"/>
    <property type="match status" value="1"/>
</dbReference>
<dbReference type="PATRIC" id="fig|1265738.3.peg.7572"/>
<proteinExistence type="predicted"/>
<feature type="domain" description="Xylose isomerase-like TIM barrel" evidence="1">
    <location>
        <begin position="81"/>
        <end position="325"/>
    </location>
</feature>
<organism evidence="2 3">
    <name type="scientific">Rhodopirellula maiorica SM1</name>
    <dbReference type="NCBI Taxonomy" id="1265738"/>
    <lineage>
        <taxon>Bacteria</taxon>
        <taxon>Pseudomonadati</taxon>
        <taxon>Planctomycetota</taxon>
        <taxon>Planctomycetia</taxon>
        <taxon>Pirellulales</taxon>
        <taxon>Pirellulaceae</taxon>
        <taxon>Novipirellula</taxon>
    </lineage>
</organism>
<keyword evidence="3" id="KW-1185">Reference proteome</keyword>
<reference evidence="2 3" key="1">
    <citation type="journal article" date="2013" name="Mar. Genomics">
        <title>Expression of sulfatases in Rhodopirellula baltica and the diversity of sulfatases in the genus Rhodopirellula.</title>
        <authorList>
            <person name="Wegner C.E."/>
            <person name="Richter-Heitmann T."/>
            <person name="Klindworth A."/>
            <person name="Klockow C."/>
            <person name="Richter M."/>
            <person name="Achstetter T."/>
            <person name="Glockner F.O."/>
            <person name="Harder J."/>
        </authorList>
    </citation>
    <scope>NUCLEOTIDE SEQUENCE [LARGE SCALE GENOMIC DNA]</scope>
    <source>
        <strain evidence="2 3">SM1</strain>
    </source>
</reference>
<evidence type="ECO:0000313" key="2">
    <source>
        <dbReference type="EMBL" id="EMI15483.1"/>
    </source>
</evidence>
<dbReference type="InterPro" id="IPR013022">
    <property type="entry name" value="Xyl_isomerase-like_TIM-brl"/>
</dbReference>
<comment type="caution">
    <text evidence="2">The sequence shown here is derived from an EMBL/GenBank/DDBJ whole genome shotgun (WGS) entry which is preliminary data.</text>
</comment>
<evidence type="ECO:0000313" key="3">
    <source>
        <dbReference type="Proteomes" id="UP000011991"/>
    </source>
</evidence>
<dbReference type="InterPro" id="IPR006311">
    <property type="entry name" value="TAT_signal"/>
</dbReference>
<dbReference type="Proteomes" id="UP000011991">
    <property type="component" value="Unassembled WGS sequence"/>
</dbReference>
<dbReference type="InterPro" id="IPR036237">
    <property type="entry name" value="Xyl_isomerase-like_sf"/>
</dbReference>
<evidence type="ECO:0000259" key="1">
    <source>
        <dbReference type="Pfam" id="PF01261"/>
    </source>
</evidence>
<dbReference type="PANTHER" id="PTHR12110">
    <property type="entry name" value="HYDROXYPYRUVATE ISOMERASE"/>
    <property type="match status" value="1"/>
</dbReference>
<accession>M5R7L8</accession>
<dbReference type="InterPro" id="IPR050312">
    <property type="entry name" value="IolE/XylAMocC-like"/>
</dbReference>
<dbReference type="Gene3D" id="3.20.20.150">
    <property type="entry name" value="Divalent-metal-dependent TIM barrel enzymes"/>
    <property type="match status" value="1"/>
</dbReference>